<dbReference type="Pfam" id="PF01053">
    <property type="entry name" value="Cys_Met_Meta_PP"/>
    <property type="match status" value="1"/>
</dbReference>
<evidence type="ECO:0000256" key="1">
    <source>
        <dbReference type="ARBA" id="ARBA00001933"/>
    </source>
</evidence>
<dbReference type="InterPro" id="IPR015424">
    <property type="entry name" value="PyrdxlP-dep_Trfase"/>
</dbReference>
<name>A0ABR3F992_9AGAR</name>
<dbReference type="InterPro" id="IPR015422">
    <property type="entry name" value="PyrdxlP-dep_Trfase_small"/>
</dbReference>
<dbReference type="GO" id="GO:0003962">
    <property type="term" value="F:cystathionine gamma-synthase activity"/>
    <property type="evidence" value="ECO:0007669"/>
    <property type="project" value="UniProtKB-EC"/>
</dbReference>
<reference evidence="4 5" key="1">
    <citation type="submission" date="2024-02" db="EMBL/GenBank/DDBJ databases">
        <title>A draft genome for the cacao thread blight pathogen Marasmius crinis-equi.</title>
        <authorList>
            <person name="Cohen S.P."/>
            <person name="Baruah I.K."/>
            <person name="Amoako-Attah I."/>
            <person name="Bukari Y."/>
            <person name="Meinhardt L.W."/>
            <person name="Bailey B.A."/>
        </authorList>
    </citation>
    <scope>NUCLEOTIDE SEQUENCE [LARGE SCALE GENOMIC DNA]</scope>
    <source>
        <strain evidence="4 5">GH-76</strain>
    </source>
</reference>
<evidence type="ECO:0000313" key="4">
    <source>
        <dbReference type="EMBL" id="KAL0571821.1"/>
    </source>
</evidence>
<sequence>MAMVFPTARILAECVSFLTRRKSGDSEGVQTLNILPVHFNITNQGSSPRPDSLHLVTYPKELANDAFFFWLNAGMGISGRHAEYILRRLDLGDVLEITRNPHDSLLTVSPGALGEKLVVRRRIAQLLNGGDGEKLNPSVLHDYTCGRLSVEAEDVFLYPSGMSAIWHAHYLTTCLYPGLKVACFGFLYLDSLEVYKNWGEGIIPYFDDHDTNLRELSRNVPKISALFAELPSNPTLSSPDLAEIRKIADQHGFLVIVDETVGNFVNTDILQYADVVCTSLSKLFSGSANVLGGSLVINPNSRHYESIRDHFVGTFMDDFYSEDAVVMEFNSRDFVSRVHTINANAMAVANFLRSRSLSFQTQPSCATPAVVKDVLYPQWVTRENYDICRRPSADSNNFGYLLSITFVSVDASRAFYDALQCVKAPTIGTNFTLAIPYAVLAHHRELEAVKKYGIDETLVRLSVGMEELNVIMGYIQKALEAAEKTLD</sequence>
<dbReference type="EC" id="2.5.1.48" evidence="4"/>
<comment type="caution">
    <text evidence="4">The sequence shown here is derived from an EMBL/GenBank/DDBJ whole genome shotgun (WGS) entry which is preliminary data.</text>
</comment>
<comment type="cofactor">
    <cofactor evidence="1 3">
        <name>pyridoxal 5'-phosphate</name>
        <dbReference type="ChEBI" id="CHEBI:597326"/>
    </cofactor>
</comment>
<evidence type="ECO:0000256" key="3">
    <source>
        <dbReference type="RuleBase" id="RU362118"/>
    </source>
</evidence>
<keyword evidence="2 3" id="KW-0663">Pyridoxal phosphate</keyword>
<dbReference type="EMBL" id="JBAHYK010000710">
    <property type="protein sequence ID" value="KAL0571821.1"/>
    <property type="molecule type" value="Genomic_DNA"/>
</dbReference>
<dbReference type="SUPFAM" id="SSF53383">
    <property type="entry name" value="PLP-dependent transferases"/>
    <property type="match status" value="1"/>
</dbReference>
<dbReference type="InterPro" id="IPR000277">
    <property type="entry name" value="Cys/Met-Metab_PyrdxlP-dep_enz"/>
</dbReference>
<dbReference type="InterPro" id="IPR051750">
    <property type="entry name" value="Trans-sulfuration_enzymes"/>
</dbReference>
<accession>A0ABR3F992</accession>
<dbReference type="Gene3D" id="3.90.1150.10">
    <property type="entry name" value="Aspartate Aminotransferase, domain 1"/>
    <property type="match status" value="1"/>
</dbReference>
<organism evidence="4 5">
    <name type="scientific">Marasmius crinis-equi</name>
    <dbReference type="NCBI Taxonomy" id="585013"/>
    <lineage>
        <taxon>Eukaryota</taxon>
        <taxon>Fungi</taxon>
        <taxon>Dikarya</taxon>
        <taxon>Basidiomycota</taxon>
        <taxon>Agaricomycotina</taxon>
        <taxon>Agaricomycetes</taxon>
        <taxon>Agaricomycetidae</taxon>
        <taxon>Agaricales</taxon>
        <taxon>Marasmiineae</taxon>
        <taxon>Marasmiaceae</taxon>
        <taxon>Marasmius</taxon>
    </lineage>
</organism>
<dbReference type="Gene3D" id="3.40.640.10">
    <property type="entry name" value="Type I PLP-dependent aspartate aminotransferase-like (Major domain)"/>
    <property type="match status" value="1"/>
</dbReference>
<dbReference type="PANTHER" id="PTHR42699:SF1">
    <property type="entry name" value="CYSTATHIONINE GAMMA-SYNTHASE-RELATED"/>
    <property type="match status" value="1"/>
</dbReference>
<comment type="similarity">
    <text evidence="3">Belongs to the trans-sulfuration enzymes family.</text>
</comment>
<evidence type="ECO:0000313" key="5">
    <source>
        <dbReference type="Proteomes" id="UP001465976"/>
    </source>
</evidence>
<gene>
    <name evidence="4" type="primary">STR2_1</name>
    <name evidence="4" type="ORF">V5O48_010134</name>
</gene>
<keyword evidence="4" id="KW-0808">Transferase</keyword>
<keyword evidence="5" id="KW-1185">Reference proteome</keyword>
<dbReference type="Proteomes" id="UP001465976">
    <property type="component" value="Unassembled WGS sequence"/>
</dbReference>
<dbReference type="PANTHER" id="PTHR42699">
    <property type="match status" value="1"/>
</dbReference>
<dbReference type="InterPro" id="IPR015421">
    <property type="entry name" value="PyrdxlP-dep_Trfase_major"/>
</dbReference>
<evidence type="ECO:0000256" key="2">
    <source>
        <dbReference type="ARBA" id="ARBA00022898"/>
    </source>
</evidence>
<protein>
    <submittedName>
        <fullName evidence="4">Cystathionine gamma-synthase</fullName>
        <ecNumber evidence="4">2.5.1.48</ecNumber>
    </submittedName>
</protein>
<proteinExistence type="inferred from homology"/>